<evidence type="ECO:0000256" key="1">
    <source>
        <dbReference type="ARBA" id="ARBA00001966"/>
    </source>
</evidence>
<evidence type="ECO:0000256" key="3">
    <source>
        <dbReference type="ARBA" id="ARBA00022485"/>
    </source>
</evidence>
<reference evidence="12" key="3">
    <citation type="submission" date="2024-05" db="EMBL/GenBank/DDBJ databases">
        <title>Description of novel Chryseobacterium sp. strain C-2.</title>
        <authorList>
            <person name="Saticioglu I.B."/>
        </authorList>
    </citation>
    <scope>NUCLEOTIDE SEQUENCE</scope>
    <source>
        <strain evidence="12">C-2</strain>
    </source>
</reference>
<comment type="similarity">
    <text evidence="2">Belongs to the Nth/MutY family.</text>
</comment>
<keyword evidence="6" id="KW-0378">Hydrolase</keyword>
<organism evidence="13 15">
    <name type="scientific">Chryseobacterium muglaense</name>
    <dbReference type="NCBI Taxonomy" id="2893752"/>
    <lineage>
        <taxon>Bacteria</taxon>
        <taxon>Pseudomonadati</taxon>
        <taxon>Bacteroidota</taxon>
        <taxon>Flavobacteriia</taxon>
        <taxon>Flavobacteriales</taxon>
        <taxon>Weeksellaceae</taxon>
        <taxon>Chryseobacterium group</taxon>
        <taxon>Chryseobacterium</taxon>
    </lineage>
</organism>
<evidence type="ECO:0000313" key="15">
    <source>
        <dbReference type="Proteomes" id="UP001107960"/>
    </source>
</evidence>
<gene>
    <name evidence="12" type="ORF">IEW27_01565</name>
    <name evidence="13" type="ORF">LNP80_17995</name>
</gene>
<comment type="caution">
    <text evidence="13">The sequence shown here is derived from an EMBL/GenBank/DDBJ whole genome shotgun (WGS) entry which is preliminary data.</text>
</comment>
<keyword evidence="9" id="KW-0234">DNA repair</keyword>
<dbReference type="GO" id="GO:0004519">
    <property type="term" value="F:endonuclease activity"/>
    <property type="evidence" value="ECO:0007669"/>
    <property type="project" value="UniProtKB-KW"/>
</dbReference>
<dbReference type="AlphaFoldDB" id="A0A9Q3YST1"/>
<dbReference type="Gene3D" id="1.10.1670.10">
    <property type="entry name" value="Helix-hairpin-Helix base-excision DNA repair enzymes (C-terminal)"/>
    <property type="match status" value="1"/>
</dbReference>
<dbReference type="InterPro" id="IPR011257">
    <property type="entry name" value="DNA_glycosylase"/>
</dbReference>
<dbReference type="GO" id="GO:0019104">
    <property type="term" value="F:DNA N-glycosylase activity"/>
    <property type="evidence" value="ECO:0007669"/>
    <property type="project" value="UniProtKB-ARBA"/>
</dbReference>
<evidence type="ECO:0000256" key="9">
    <source>
        <dbReference type="ARBA" id="ARBA00023204"/>
    </source>
</evidence>
<dbReference type="PROSITE" id="PS00764">
    <property type="entry name" value="ENDONUCLEASE_III_1"/>
    <property type="match status" value="1"/>
</dbReference>
<evidence type="ECO:0000256" key="5">
    <source>
        <dbReference type="ARBA" id="ARBA00022763"/>
    </source>
</evidence>
<dbReference type="SMART" id="SM00525">
    <property type="entry name" value="FES"/>
    <property type="match status" value="1"/>
</dbReference>
<evidence type="ECO:0000313" key="14">
    <source>
        <dbReference type="Proteomes" id="UP000603715"/>
    </source>
</evidence>
<keyword evidence="14" id="KW-1185">Reference proteome</keyword>
<dbReference type="Pfam" id="PF10576">
    <property type="entry name" value="EndIII_4Fe-2S"/>
    <property type="match status" value="1"/>
</dbReference>
<evidence type="ECO:0000256" key="6">
    <source>
        <dbReference type="ARBA" id="ARBA00022801"/>
    </source>
</evidence>
<keyword evidence="4" id="KW-0479">Metal-binding</keyword>
<proteinExistence type="inferred from homology"/>
<dbReference type="FunFam" id="1.10.340.30:FF:000001">
    <property type="entry name" value="Endonuclease III"/>
    <property type="match status" value="1"/>
</dbReference>
<dbReference type="SUPFAM" id="SSF48150">
    <property type="entry name" value="DNA-glycosylase"/>
    <property type="match status" value="1"/>
</dbReference>
<dbReference type="PANTHER" id="PTHR10359:SF18">
    <property type="entry name" value="ENDONUCLEASE III"/>
    <property type="match status" value="1"/>
</dbReference>
<evidence type="ECO:0000256" key="2">
    <source>
        <dbReference type="ARBA" id="ARBA00008343"/>
    </source>
</evidence>
<evidence type="ECO:0000313" key="13">
    <source>
        <dbReference type="EMBL" id="MCC9036114.1"/>
    </source>
</evidence>
<dbReference type="InterPro" id="IPR003265">
    <property type="entry name" value="HhH-GPD_domain"/>
</dbReference>
<protein>
    <submittedName>
        <fullName evidence="13">Endonuclease III</fullName>
    </submittedName>
</protein>
<dbReference type="InterPro" id="IPR023170">
    <property type="entry name" value="HhH_base_excis_C"/>
</dbReference>
<evidence type="ECO:0000259" key="11">
    <source>
        <dbReference type="SMART" id="SM00478"/>
    </source>
</evidence>
<keyword evidence="3" id="KW-0004">4Fe-4S</keyword>
<dbReference type="CDD" id="cd00056">
    <property type="entry name" value="ENDO3c"/>
    <property type="match status" value="1"/>
</dbReference>
<keyword evidence="13" id="KW-0255">Endonuclease</keyword>
<accession>A0A9Q3YST1</accession>
<dbReference type="Proteomes" id="UP001107960">
    <property type="component" value="Unassembled WGS sequence"/>
</dbReference>
<evidence type="ECO:0000256" key="4">
    <source>
        <dbReference type="ARBA" id="ARBA00022723"/>
    </source>
</evidence>
<dbReference type="GO" id="GO:0051539">
    <property type="term" value="F:4 iron, 4 sulfur cluster binding"/>
    <property type="evidence" value="ECO:0007669"/>
    <property type="project" value="UniProtKB-KW"/>
</dbReference>
<dbReference type="PANTHER" id="PTHR10359">
    <property type="entry name" value="A/G-SPECIFIC ADENINE GLYCOSYLASE/ENDONUCLEASE III"/>
    <property type="match status" value="1"/>
</dbReference>
<keyword evidence="13" id="KW-0540">Nuclease</keyword>
<dbReference type="GO" id="GO:0046872">
    <property type="term" value="F:metal ion binding"/>
    <property type="evidence" value="ECO:0007669"/>
    <property type="project" value="UniProtKB-KW"/>
</dbReference>
<comment type="cofactor">
    <cofactor evidence="1">
        <name>[4Fe-4S] cluster</name>
        <dbReference type="ChEBI" id="CHEBI:49883"/>
    </cofactor>
</comment>
<evidence type="ECO:0000256" key="8">
    <source>
        <dbReference type="ARBA" id="ARBA00023014"/>
    </source>
</evidence>
<dbReference type="Proteomes" id="UP000603715">
    <property type="component" value="Unassembled WGS sequence"/>
</dbReference>
<keyword evidence="5" id="KW-0227">DNA damage</keyword>
<feature type="domain" description="HhH-GPD" evidence="11">
    <location>
        <begin position="2"/>
        <end position="145"/>
    </location>
</feature>
<dbReference type="PIRSF" id="PIRSF001435">
    <property type="entry name" value="Nth"/>
    <property type="match status" value="1"/>
</dbReference>
<reference evidence="14" key="2">
    <citation type="submission" date="2023-07" db="EMBL/GenBank/DDBJ databases">
        <title>Description of novel Chryseobacterium sp. strain C-2.</title>
        <authorList>
            <person name="Saticioglu I.B."/>
        </authorList>
    </citation>
    <scope>NUCLEOTIDE SEQUENCE [LARGE SCALE GENOMIC DNA]</scope>
    <source>
        <strain evidence="14">C-2</strain>
    </source>
</reference>
<keyword evidence="8" id="KW-0411">Iron-sulfur</keyword>
<dbReference type="EMBL" id="JAJJML010000001">
    <property type="protein sequence ID" value="MCC9036114.1"/>
    <property type="molecule type" value="Genomic_DNA"/>
</dbReference>
<dbReference type="SMART" id="SM00478">
    <property type="entry name" value="ENDO3c"/>
    <property type="match status" value="1"/>
</dbReference>
<dbReference type="InterPro" id="IPR003651">
    <property type="entry name" value="Endonuclease3_FeS-loop_motif"/>
</dbReference>
<keyword evidence="10" id="KW-0326">Glycosidase</keyword>
<evidence type="ECO:0000256" key="10">
    <source>
        <dbReference type="ARBA" id="ARBA00023295"/>
    </source>
</evidence>
<dbReference type="Pfam" id="PF00730">
    <property type="entry name" value="HhH-GPD"/>
    <property type="match status" value="1"/>
</dbReference>
<keyword evidence="7" id="KW-0408">Iron</keyword>
<evidence type="ECO:0000256" key="7">
    <source>
        <dbReference type="ARBA" id="ARBA00023004"/>
    </source>
</evidence>
<name>A0A9Q3YST1_9FLAO</name>
<evidence type="ECO:0000313" key="12">
    <source>
        <dbReference type="EMBL" id="MBD3903284.1"/>
    </source>
</evidence>
<dbReference type="EMBL" id="JACXXP010000001">
    <property type="protein sequence ID" value="MBD3903284.1"/>
    <property type="molecule type" value="Genomic_DNA"/>
</dbReference>
<dbReference type="InterPro" id="IPR004035">
    <property type="entry name" value="Endouclease-III_FeS-bd_BS"/>
</dbReference>
<sequence>MTQTPRVIKACVALYEKADTPDGILELSDDELRNLIKPVAHYNRKTLHIKEMCQQLIDRHSGKVPNNREKLLALQGVGRKCVDIMMNFTFDKKAIAVDSHVHRVVNRIGFMKTLTPEQTADELMQITPEKYIRHAHEYLIQLGMKVCVARSPKCYECSIANFCEYKNKQTVPKKSFLN</sequence>
<dbReference type="GO" id="GO:0006285">
    <property type="term" value="P:base-excision repair, AP site formation"/>
    <property type="evidence" value="ECO:0007669"/>
    <property type="project" value="TreeGrafter"/>
</dbReference>
<reference evidence="13" key="1">
    <citation type="submission" date="2021-11" db="EMBL/GenBank/DDBJ databases">
        <title>Description of novel Chryseobacterium species.</title>
        <authorList>
            <person name="Saticioglu I.B."/>
            <person name="Ay H."/>
            <person name="Altun S."/>
            <person name="Duman M."/>
        </authorList>
    </citation>
    <scope>NUCLEOTIDE SEQUENCE</scope>
    <source>
        <strain evidence="13">C-39</strain>
    </source>
</reference>
<dbReference type="Gene3D" id="1.10.340.30">
    <property type="entry name" value="Hypothetical protein, domain 2"/>
    <property type="match status" value="1"/>
</dbReference>